<keyword evidence="3" id="KW-1185">Reference proteome</keyword>
<feature type="compositionally biased region" description="Basic residues" evidence="1">
    <location>
        <begin position="46"/>
        <end position="55"/>
    </location>
</feature>
<accession>A0A0C2SK23</accession>
<reference evidence="2 3" key="1">
    <citation type="submission" date="2014-04" db="EMBL/GenBank/DDBJ databases">
        <title>Evolutionary Origins and Diversification of the Mycorrhizal Mutualists.</title>
        <authorList>
            <consortium name="DOE Joint Genome Institute"/>
            <consortium name="Mycorrhizal Genomics Consortium"/>
            <person name="Kohler A."/>
            <person name="Kuo A."/>
            <person name="Nagy L.G."/>
            <person name="Floudas D."/>
            <person name="Copeland A."/>
            <person name="Barry K.W."/>
            <person name="Cichocki N."/>
            <person name="Veneault-Fourrey C."/>
            <person name="LaButti K."/>
            <person name="Lindquist E.A."/>
            <person name="Lipzen A."/>
            <person name="Lundell T."/>
            <person name="Morin E."/>
            <person name="Murat C."/>
            <person name="Riley R."/>
            <person name="Ohm R."/>
            <person name="Sun H."/>
            <person name="Tunlid A."/>
            <person name="Henrissat B."/>
            <person name="Grigoriev I.V."/>
            <person name="Hibbett D.S."/>
            <person name="Martin F."/>
        </authorList>
    </citation>
    <scope>NUCLEOTIDE SEQUENCE [LARGE SCALE GENOMIC DNA]</scope>
    <source>
        <strain evidence="2 3">Koide BX008</strain>
    </source>
</reference>
<feature type="compositionally biased region" description="Acidic residues" evidence="1">
    <location>
        <begin position="1134"/>
        <end position="1195"/>
    </location>
</feature>
<proteinExistence type="predicted"/>
<feature type="region of interest" description="Disordered" evidence="1">
    <location>
        <begin position="727"/>
        <end position="750"/>
    </location>
</feature>
<name>A0A0C2SK23_AMAMK</name>
<dbReference type="STRING" id="946122.A0A0C2SK23"/>
<dbReference type="Proteomes" id="UP000054549">
    <property type="component" value="Unassembled WGS sequence"/>
</dbReference>
<dbReference type="InterPro" id="IPR041078">
    <property type="entry name" value="Plavaka"/>
</dbReference>
<evidence type="ECO:0000313" key="3">
    <source>
        <dbReference type="Proteomes" id="UP000054549"/>
    </source>
</evidence>
<dbReference type="HOGENOM" id="CLU_002498_0_1_1"/>
<gene>
    <name evidence="2" type="ORF">M378DRAFT_19051</name>
</gene>
<feature type="region of interest" description="Disordered" evidence="1">
    <location>
        <begin position="831"/>
        <end position="855"/>
    </location>
</feature>
<dbReference type="OrthoDB" id="2687259at2759"/>
<evidence type="ECO:0000313" key="2">
    <source>
        <dbReference type="EMBL" id="KIL54289.1"/>
    </source>
</evidence>
<dbReference type="InParanoid" id="A0A0C2SK23"/>
<protein>
    <submittedName>
        <fullName evidence="2">Uncharacterized protein</fullName>
    </submittedName>
</protein>
<dbReference type="Pfam" id="PF18759">
    <property type="entry name" value="Plavaka"/>
    <property type="match status" value="1"/>
</dbReference>
<sequence length="1202" mass="137291">MDRDVEEAQTPAEAPPEPLQPSGSGGNDDMDVPVTAEDTYNLPATRRGRKRRLPRRFRDEPPPPAPHVPVPTTVAPDIPDVPPPPLPIEALDLAAQGNPSFKTEANSYGIYRLYVGGWPSIYPTSRSTVEMYHSPIFETTQNGSKRPWWAVFGKSLKAVLENLYTPFQNVTTYLLMYWANTGTNSKSDPELDRLAEILQDPRFDLKDLRGFRAEREGKRLDSYTDSGIGTKSLFNTDDGWIGGSVEIPLPREGLSQKENLAPRFKVDGVFYCKPLEVLKSALQGPAEKHMHWFPYQEYWKPSDDAEPERIYSELYNSDAFIHEHQRLNEQMDVSEGPRPRMEAVIASIMLWSDSTHLASFGTASLWPIYMFVGNQSKYIRSKTSLLTAQHLAYIPKLSDTFQDFYKQVFGVPATNEVIKHCKREIMHLIWLLILDDEFMHAYVHGFDYLFCDGTRRLVFPRLFTYAADYPEKILLACIKYLGKRPCPRCLIVKGNISDMGKKVDMDNRSKSSRIDGPETQSAIANVRRAVFDTGMSFTCQFVDNIIGDKCWTSVRSAFSTRFYEYGFNHYNMLVPDLLHEFELGVWKLLRILYANGGDTIQELNKRYRLVSPFGGTIRGFSSNASGMKKLAARDFEDLLQCAIPVFDGLLPAPHDKIVKNLLFELATWHALAKLRLHTESTLRSLETSTKRLGAVLREFKKVTCAVYITKELPSEEAARGRRYAALRSQQAPQPAPEVARGNSAKAGKQEKQFNLSTYKLHALGDYPAAIRMFGTSDGYTSQVGETQHKTVKKYYSRASKAHPTQSIAKRQRRERTLHKIAHRNKAAEANSNIDEHRPTKRRRKRSMLDVEDEENLPYTDPEVHYHISSDKKDKVNIYSWLDEELEEDIAYKNWYPRLLDHLLARLKGIELYDGDENIFTDAERCSIKLVNDAVYKHKVLRVNYTTYDLLRDQDSINPRINADVMIAAHEDDPGQTPHPYWYARVIGIFHADVIQRGLDDSLPTRMDFLWVRWYGRDLTHRGGWKTRRLHRIGFVERQDPSAFGFLDPEMVIRSVHLIPAFSQGRTMASLPASTNLPPTDEDLDWQQYYVNMFCDRDMVMRFRGGGVGHKSTREETDQFLNDRHVLDVVGGTSDVDDETMEDTEEQPTEDVEEEEADYGYADEEDEAQDLNESPQMEDEADDLGLEGGGDDDDDGNLGYDAL</sequence>
<dbReference type="EMBL" id="KN818834">
    <property type="protein sequence ID" value="KIL54289.1"/>
    <property type="molecule type" value="Genomic_DNA"/>
</dbReference>
<feature type="region of interest" description="Disordered" evidence="1">
    <location>
        <begin position="1"/>
        <end position="70"/>
    </location>
</feature>
<feature type="region of interest" description="Disordered" evidence="1">
    <location>
        <begin position="1131"/>
        <end position="1202"/>
    </location>
</feature>
<organism evidence="2 3">
    <name type="scientific">Amanita muscaria (strain Koide BX008)</name>
    <dbReference type="NCBI Taxonomy" id="946122"/>
    <lineage>
        <taxon>Eukaryota</taxon>
        <taxon>Fungi</taxon>
        <taxon>Dikarya</taxon>
        <taxon>Basidiomycota</taxon>
        <taxon>Agaricomycotina</taxon>
        <taxon>Agaricomycetes</taxon>
        <taxon>Agaricomycetidae</taxon>
        <taxon>Agaricales</taxon>
        <taxon>Pluteineae</taxon>
        <taxon>Amanitaceae</taxon>
        <taxon>Amanita</taxon>
    </lineage>
</organism>
<dbReference type="AlphaFoldDB" id="A0A0C2SK23"/>
<evidence type="ECO:0000256" key="1">
    <source>
        <dbReference type="SAM" id="MobiDB-lite"/>
    </source>
</evidence>